<reference evidence="2" key="1">
    <citation type="journal article" date="2013" name="Environ. Microbiol.">
        <title>Seasonally variable intestinal metagenomes of the red palm weevil (Rhynchophorus ferrugineus).</title>
        <authorList>
            <person name="Jia S."/>
            <person name="Zhang X."/>
            <person name="Zhang G."/>
            <person name="Yin A."/>
            <person name="Zhang S."/>
            <person name="Li F."/>
            <person name="Wang L."/>
            <person name="Zhao D."/>
            <person name="Yun Q."/>
            <person name="Tala"/>
            <person name="Wang J."/>
            <person name="Sun G."/>
            <person name="Baabdullah M."/>
            <person name="Yu X."/>
            <person name="Hu S."/>
            <person name="Al-Mssallem I.S."/>
            <person name="Yu J."/>
        </authorList>
    </citation>
    <scope>NUCLEOTIDE SEQUENCE</scope>
</reference>
<dbReference type="InterPro" id="IPR013780">
    <property type="entry name" value="Glyco_hydro_b"/>
</dbReference>
<dbReference type="Gene3D" id="2.60.40.1180">
    <property type="entry name" value="Golgi alpha-mannosidase II"/>
    <property type="match status" value="1"/>
</dbReference>
<dbReference type="Gene3D" id="3.20.20.80">
    <property type="entry name" value="Glycosidases"/>
    <property type="match status" value="1"/>
</dbReference>
<keyword evidence="1" id="KW-0378">Hydrolase</keyword>
<dbReference type="InterPro" id="IPR017853">
    <property type="entry name" value="GH"/>
</dbReference>
<accession>A0A060C361</accession>
<feature type="non-terminal residue" evidence="2">
    <location>
        <position position="1"/>
    </location>
</feature>
<dbReference type="AlphaFoldDB" id="A0A060C361"/>
<dbReference type="SUPFAM" id="SSF51011">
    <property type="entry name" value="Glycosyl hydrolase domain"/>
    <property type="match status" value="1"/>
</dbReference>
<dbReference type="SUPFAM" id="SSF51445">
    <property type="entry name" value="(Trans)glycosidases"/>
    <property type="match status" value="1"/>
</dbReference>
<proteinExistence type="predicted"/>
<name>A0A060C361_9GAMM</name>
<keyword evidence="1" id="KW-0326">Glycosidase</keyword>
<protein>
    <submittedName>
        <fullName evidence="2">CAZy families CBM48|GH13 protein</fullName>
    </submittedName>
</protein>
<evidence type="ECO:0000313" key="2">
    <source>
        <dbReference type="EMBL" id="AIA89352.1"/>
    </source>
</evidence>
<dbReference type="GO" id="GO:0016798">
    <property type="term" value="F:hydrolase activity, acting on glycosyl bonds"/>
    <property type="evidence" value="ECO:0007669"/>
    <property type="project" value="UniProtKB-KW"/>
</dbReference>
<evidence type="ECO:0000256" key="1">
    <source>
        <dbReference type="ARBA" id="ARBA00023295"/>
    </source>
</evidence>
<sequence>GDEMGRTQRGNNNAYCQDNEIAWVDWSLLDSNAELYNFTKEVIRFRRENPALCRDTYFTGRPRRKGGEPDLLWFNATGDAQRWDADDLSIACLINGEENDGTALYLMFNPTVLALQFRIPKGK</sequence>
<organism evidence="2">
    <name type="scientific">uncultured Methylococcus sp</name>
    <dbReference type="NCBI Taxonomy" id="236501"/>
    <lineage>
        <taxon>Bacteria</taxon>
        <taxon>Pseudomonadati</taxon>
        <taxon>Pseudomonadota</taxon>
        <taxon>Gammaproteobacteria</taxon>
        <taxon>Methylococcales</taxon>
        <taxon>Methylococcaceae</taxon>
        <taxon>Methylococcus</taxon>
        <taxon>environmental samples</taxon>
    </lineage>
</organism>
<dbReference type="EMBL" id="KF122059">
    <property type="protein sequence ID" value="AIA89352.1"/>
    <property type="molecule type" value="Genomic_DNA"/>
</dbReference>
<dbReference type="PANTHER" id="PTHR43002">
    <property type="entry name" value="GLYCOGEN DEBRANCHING ENZYME"/>
    <property type="match status" value="1"/>
</dbReference>